<dbReference type="GO" id="GO:0008270">
    <property type="term" value="F:zinc ion binding"/>
    <property type="evidence" value="ECO:0007669"/>
    <property type="project" value="InterPro"/>
</dbReference>
<dbReference type="CDD" id="cd08271">
    <property type="entry name" value="MDR5"/>
    <property type="match status" value="1"/>
</dbReference>
<evidence type="ECO:0000313" key="9">
    <source>
        <dbReference type="Proteomes" id="UP000681162"/>
    </source>
</evidence>
<evidence type="ECO:0000259" key="7">
    <source>
        <dbReference type="SMART" id="SM00829"/>
    </source>
</evidence>
<name>A0A919XSW6_9BACL</name>
<proteinExistence type="predicted"/>
<dbReference type="InterPro" id="IPR051603">
    <property type="entry name" value="Zinc-ADH_QOR/CCCR"/>
</dbReference>
<dbReference type="PANTHER" id="PTHR44154:SF1">
    <property type="entry name" value="QUINONE OXIDOREDUCTASE"/>
    <property type="match status" value="1"/>
</dbReference>
<dbReference type="SUPFAM" id="SSF51735">
    <property type="entry name" value="NAD(P)-binding Rossmann-fold domains"/>
    <property type="match status" value="1"/>
</dbReference>
<keyword evidence="9" id="KW-1185">Reference proteome</keyword>
<sequence>MKALLLEGKGLADEMKVGELEKPKPGQGEILVKIKAAALNPVDYKTANGGNPNWSYPHVLGLDAAGIVEEVGPEATGIKPGDRVVYHGDMTRKGAFAEYSITTAHTVSLIPEGVSFEDAAAIPCAGFTAYLALFYKMHVAKGQTILIHAGAGGVGGYAIQLAKYAGLTVFTTASKSNHEYVKSLGADAVIDYRSEDFVNRILELTDGLGVNFVLDTVGRDNAEKSLKALAFNGQIAFVAGPPNVNDAISFAHPLSFHQVALGSVHQSNNPTQQRILAQMGDHMLSLLQQGQLHSLVEKVIPLEQIPAALTELATRHVKGKIVAVIDEV</sequence>
<dbReference type="InterPro" id="IPR002364">
    <property type="entry name" value="Quin_OxRdtase/zeta-crystal_CS"/>
</dbReference>
<keyword evidence="4" id="KW-0521">NADP</keyword>
<dbReference type="PANTHER" id="PTHR44154">
    <property type="entry name" value="QUINONE OXIDOREDUCTASE"/>
    <property type="match status" value="1"/>
</dbReference>
<evidence type="ECO:0000256" key="5">
    <source>
        <dbReference type="ARBA" id="ARBA00022884"/>
    </source>
</evidence>
<keyword evidence="6" id="KW-0007">Acetylation</keyword>
<dbReference type="GO" id="GO:0016491">
    <property type="term" value="F:oxidoreductase activity"/>
    <property type="evidence" value="ECO:0007669"/>
    <property type="project" value="InterPro"/>
</dbReference>
<evidence type="ECO:0000256" key="2">
    <source>
        <dbReference type="ARBA" id="ARBA00011881"/>
    </source>
</evidence>
<protein>
    <submittedName>
        <fullName evidence="8">Alcohol dehydrogenase</fullName>
    </submittedName>
</protein>
<evidence type="ECO:0000256" key="1">
    <source>
        <dbReference type="ARBA" id="ARBA00004496"/>
    </source>
</evidence>
<comment type="caution">
    <text evidence="8">The sequence shown here is derived from an EMBL/GenBank/DDBJ whole genome shotgun (WGS) entry which is preliminary data.</text>
</comment>
<evidence type="ECO:0000256" key="4">
    <source>
        <dbReference type="ARBA" id="ARBA00022857"/>
    </source>
</evidence>
<evidence type="ECO:0000313" key="8">
    <source>
        <dbReference type="EMBL" id="GIO35825.1"/>
    </source>
</evidence>
<dbReference type="EMBL" id="BORR01000002">
    <property type="protein sequence ID" value="GIO35825.1"/>
    <property type="molecule type" value="Genomic_DNA"/>
</dbReference>
<dbReference type="SMART" id="SM00829">
    <property type="entry name" value="PKS_ER"/>
    <property type="match status" value="1"/>
</dbReference>
<keyword evidence="5" id="KW-0694">RNA-binding</keyword>
<accession>A0A919XSW6</accession>
<dbReference type="Gene3D" id="3.90.180.10">
    <property type="entry name" value="Medium-chain alcohol dehydrogenases, catalytic domain"/>
    <property type="match status" value="1"/>
</dbReference>
<dbReference type="Pfam" id="PF08240">
    <property type="entry name" value="ADH_N"/>
    <property type="match status" value="1"/>
</dbReference>
<dbReference type="GO" id="GO:0005737">
    <property type="term" value="C:cytoplasm"/>
    <property type="evidence" value="ECO:0007669"/>
    <property type="project" value="UniProtKB-SubCell"/>
</dbReference>
<keyword evidence="3" id="KW-0963">Cytoplasm</keyword>
<comment type="subcellular location">
    <subcellularLocation>
        <location evidence="1">Cytoplasm</location>
    </subcellularLocation>
</comment>
<dbReference type="RefSeq" id="WP_212938220.1">
    <property type="nucleotide sequence ID" value="NZ_BORR01000002.1"/>
</dbReference>
<dbReference type="InterPro" id="IPR013149">
    <property type="entry name" value="ADH-like_C"/>
</dbReference>
<dbReference type="GO" id="GO:0003723">
    <property type="term" value="F:RNA binding"/>
    <property type="evidence" value="ECO:0007669"/>
    <property type="project" value="UniProtKB-KW"/>
</dbReference>
<comment type="subunit">
    <text evidence="2">Homotetramer.</text>
</comment>
<dbReference type="InterPro" id="IPR013154">
    <property type="entry name" value="ADH-like_N"/>
</dbReference>
<dbReference type="AlphaFoldDB" id="A0A919XSW6"/>
<dbReference type="SUPFAM" id="SSF50129">
    <property type="entry name" value="GroES-like"/>
    <property type="match status" value="1"/>
</dbReference>
<evidence type="ECO:0000256" key="3">
    <source>
        <dbReference type="ARBA" id="ARBA00022490"/>
    </source>
</evidence>
<dbReference type="PROSITE" id="PS01162">
    <property type="entry name" value="QOR_ZETA_CRYSTAL"/>
    <property type="match status" value="1"/>
</dbReference>
<organism evidence="8 9">
    <name type="scientific">Paenibacillus antibioticophila</name>
    <dbReference type="NCBI Taxonomy" id="1274374"/>
    <lineage>
        <taxon>Bacteria</taxon>
        <taxon>Bacillati</taxon>
        <taxon>Bacillota</taxon>
        <taxon>Bacilli</taxon>
        <taxon>Bacillales</taxon>
        <taxon>Paenibacillaceae</taxon>
        <taxon>Paenibacillus</taxon>
    </lineage>
</organism>
<dbReference type="Pfam" id="PF00107">
    <property type="entry name" value="ADH_zinc_N"/>
    <property type="match status" value="1"/>
</dbReference>
<dbReference type="Gene3D" id="3.40.50.720">
    <property type="entry name" value="NAD(P)-binding Rossmann-like Domain"/>
    <property type="match status" value="1"/>
</dbReference>
<gene>
    <name evidence="8" type="ORF">J41TS12_06860</name>
</gene>
<evidence type="ECO:0000256" key="6">
    <source>
        <dbReference type="ARBA" id="ARBA00022990"/>
    </source>
</evidence>
<dbReference type="Proteomes" id="UP000681162">
    <property type="component" value="Unassembled WGS sequence"/>
</dbReference>
<feature type="domain" description="Enoyl reductase (ER)" evidence="7">
    <location>
        <begin position="10"/>
        <end position="323"/>
    </location>
</feature>
<dbReference type="InterPro" id="IPR036291">
    <property type="entry name" value="NAD(P)-bd_dom_sf"/>
</dbReference>
<reference evidence="8 9" key="1">
    <citation type="submission" date="2021-03" db="EMBL/GenBank/DDBJ databases">
        <title>Antimicrobial resistance genes in bacteria isolated from Japanese honey, and their potential for conferring macrolide and lincosamide resistance in the American foulbrood pathogen Paenibacillus larvae.</title>
        <authorList>
            <person name="Okamoto M."/>
            <person name="Kumagai M."/>
            <person name="Kanamori H."/>
            <person name="Takamatsu D."/>
        </authorList>
    </citation>
    <scope>NUCLEOTIDE SEQUENCE [LARGE SCALE GENOMIC DNA]</scope>
    <source>
        <strain evidence="8 9">J41TS12</strain>
    </source>
</reference>
<dbReference type="InterPro" id="IPR011032">
    <property type="entry name" value="GroES-like_sf"/>
</dbReference>
<dbReference type="InterPro" id="IPR020843">
    <property type="entry name" value="ER"/>
</dbReference>